<keyword evidence="2" id="KW-1185">Reference proteome</keyword>
<gene>
    <name evidence="1" type="ORF">K1T71_009095</name>
</gene>
<dbReference type="Proteomes" id="UP000824533">
    <property type="component" value="Linkage Group LG16"/>
</dbReference>
<sequence length="237" mass="27194">MSYIRAIHSLTSTLFNHAYNIYQDVISITQLVIFYLFSFVHISSARTNLLVTRVGPCYDEPRTIITVSEFSLSTKSFNTSLTGEMNITDNIEDGWSVKATMKKCLDIRNIDTCDHFKSFLYIRDGCINYQEDGEAVYSILFHYVEPRMSCPIEAGRYSIKDLPLYTADTLAVHESKISTSVFGYTFRLDVFDNLERKILCVEAYLQLLYVREHSWVKGKKDITTTTETASAENDDVE</sequence>
<reference evidence="1 2" key="1">
    <citation type="journal article" date="2021" name="Front. Genet.">
        <title>Chromosome-Level Genome Assembly Reveals Significant Gene Expansion in the Toll and IMD Signaling Pathways of Dendrolimus kikuchii.</title>
        <authorList>
            <person name="Zhou J."/>
            <person name="Wu P."/>
            <person name="Xiong Z."/>
            <person name="Liu N."/>
            <person name="Zhao N."/>
            <person name="Ji M."/>
            <person name="Qiu Y."/>
            <person name="Yang B."/>
        </authorList>
    </citation>
    <scope>NUCLEOTIDE SEQUENCE [LARGE SCALE GENOMIC DNA]</scope>
    <source>
        <strain evidence="1">Ann1</strain>
    </source>
</reference>
<evidence type="ECO:0000313" key="1">
    <source>
        <dbReference type="EMBL" id="KAJ0174954.1"/>
    </source>
</evidence>
<name>A0ACC1CU60_9NEOP</name>
<dbReference type="EMBL" id="CM034402">
    <property type="protein sequence ID" value="KAJ0174954.1"/>
    <property type="molecule type" value="Genomic_DNA"/>
</dbReference>
<accession>A0ACC1CU60</accession>
<proteinExistence type="predicted"/>
<protein>
    <submittedName>
        <fullName evidence="1">Uncharacterized protein</fullName>
    </submittedName>
</protein>
<evidence type="ECO:0000313" key="2">
    <source>
        <dbReference type="Proteomes" id="UP000824533"/>
    </source>
</evidence>
<comment type="caution">
    <text evidence="1">The sequence shown here is derived from an EMBL/GenBank/DDBJ whole genome shotgun (WGS) entry which is preliminary data.</text>
</comment>
<organism evidence="1 2">
    <name type="scientific">Dendrolimus kikuchii</name>
    <dbReference type="NCBI Taxonomy" id="765133"/>
    <lineage>
        <taxon>Eukaryota</taxon>
        <taxon>Metazoa</taxon>
        <taxon>Ecdysozoa</taxon>
        <taxon>Arthropoda</taxon>
        <taxon>Hexapoda</taxon>
        <taxon>Insecta</taxon>
        <taxon>Pterygota</taxon>
        <taxon>Neoptera</taxon>
        <taxon>Endopterygota</taxon>
        <taxon>Lepidoptera</taxon>
        <taxon>Glossata</taxon>
        <taxon>Ditrysia</taxon>
        <taxon>Bombycoidea</taxon>
        <taxon>Lasiocampidae</taxon>
        <taxon>Dendrolimus</taxon>
    </lineage>
</organism>